<dbReference type="EMBL" id="LHUG01000006">
    <property type="protein sequence ID" value="PAB00538.1"/>
    <property type="molecule type" value="Genomic_DNA"/>
</dbReference>
<dbReference type="Gene3D" id="3.40.630.30">
    <property type="match status" value="1"/>
</dbReference>
<dbReference type="PROSITE" id="PS51186">
    <property type="entry name" value="GNAT"/>
    <property type="match status" value="1"/>
</dbReference>
<evidence type="ECO:0000313" key="5">
    <source>
        <dbReference type="Proteomes" id="UP000216797"/>
    </source>
</evidence>
<evidence type="ECO:0000256" key="1">
    <source>
        <dbReference type="ARBA" id="ARBA00022679"/>
    </source>
</evidence>
<dbReference type="PANTHER" id="PTHR43877:SF2">
    <property type="entry name" value="AMINOALKYLPHOSPHONATE N-ACETYLTRANSFERASE-RELATED"/>
    <property type="match status" value="1"/>
</dbReference>
<dbReference type="InterPro" id="IPR006464">
    <property type="entry name" value="AcTrfase_RimI/Ard1"/>
</dbReference>
<reference evidence="4 5" key="1">
    <citation type="submission" date="2015-08" db="EMBL/GenBank/DDBJ databases">
        <title>Enterococcus genome sequence.</title>
        <authorList>
            <person name="Acedo J.Z."/>
            <person name="Vederas J.C."/>
        </authorList>
    </citation>
    <scope>NUCLEOTIDE SEQUENCE [LARGE SCALE GENOMIC DNA]</scope>
    <source>
        <strain evidence="4 5">49</strain>
    </source>
</reference>
<dbReference type="GO" id="GO:0008080">
    <property type="term" value="F:N-acetyltransferase activity"/>
    <property type="evidence" value="ECO:0007669"/>
    <property type="project" value="InterPro"/>
</dbReference>
<proteinExistence type="predicted"/>
<dbReference type="InterPro" id="IPR016181">
    <property type="entry name" value="Acyl_CoA_acyltransferase"/>
</dbReference>
<dbReference type="InterPro" id="IPR000182">
    <property type="entry name" value="GNAT_dom"/>
</dbReference>
<dbReference type="InterPro" id="IPR050832">
    <property type="entry name" value="Bact_Acetyltransf"/>
</dbReference>
<protein>
    <submittedName>
        <fullName evidence="4">Alanine acetyltransferase</fullName>
    </submittedName>
</protein>
<dbReference type="RefSeq" id="WP_071864982.1">
    <property type="nucleotide sequence ID" value="NZ_JBHLVQ010000012.1"/>
</dbReference>
<dbReference type="NCBIfam" id="TIGR01575">
    <property type="entry name" value="rimI"/>
    <property type="match status" value="1"/>
</dbReference>
<sequence length="176" mass="20057">MLKKFKALLPKPPFKSAGYTSRPYPVNTKWLVREVTNEDIKALLAVEREVYHGKLPWTKSAFLSELISPLPHLYLCVENEDILAFGGCRIIGNDAHITNIAVHPKFQGAGIGTFLLEELETFARQHGCLTMSLEVRLSNRDAQRLYRKLGYVSRAIKPAYYDQTNEDALDMVKYIE</sequence>
<keyword evidence="5" id="KW-1185">Reference proteome</keyword>
<accession>A0A267HSP8</accession>
<dbReference type="SUPFAM" id="SSF55729">
    <property type="entry name" value="Acyl-CoA N-acyltransferases (Nat)"/>
    <property type="match status" value="1"/>
</dbReference>
<organism evidence="4 5">
    <name type="scientific">Enterococcus canintestini</name>
    <dbReference type="NCBI Taxonomy" id="317010"/>
    <lineage>
        <taxon>Bacteria</taxon>
        <taxon>Bacillati</taxon>
        <taxon>Bacillota</taxon>
        <taxon>Bacilli</taxon>
        <taxon>Lactobacillales</taxon>
        <taxon>Enterococcaceae</taxon>
        <taxon>Enterococcus</taxon>
    </lineage>
</organism>
<dbReference type="Proteomes" id="UP000216797">
    <property type="component" value="Unassembled WGS sequence"/>
</dbReference>
<keyword evidence="2" id="KW-0012">Acyltransferase</keyword>
<keyword evidence="1 4" id="KW-0808">Transferase</keyword>
<dbReference type="PANTHER" id="PTHR43877">
    <property type="entry name" value="AMINOALKYLPHOSPHONATE N-ACETYLTRANSFERASE-RELATED-RELATED"/>
    <property type="match status" value="1"/>
</dbReference>
<evidence type="ECO:0000259" key="3">
    <source>
        <dbReference type="PROSITE" id="PS51186"/>
    </source>
</evidence>
<feature type="domain" description="N-acetyltransferase" evidence="3">
    <location>
        <begin position="30"/>
        <end position="176"/>
    </location>
</feature>
<dbReference type="CDD" id="cd04301">
    <property type="entry name" value="NAT_SF"/>
    <property type="match status" value="1"/>
</dbReference>
<evidence type="ECO:0000256" key="2">
    <source>
        <dbReference type="ARBA" id="ARBA00023315"/>
    </source>
</evidence>
<dbReference type="AlphaFoldDB" id="A0A267HSP8"/>
<gene>
    <name evidence="4" type="ORF">AKL21_08585</name>
</gene>
<evidence type="ECO:0000313" key="4">
    <source>
        <dbReference type="EMBL" id="PAB00538.1"/>
    </source>
</evidence>
<name>A0A267HSP8_9ENTE</name>
<dbReference type="Pfam" id="PF00583">
    <property type="entry name" value="Acetyltransf_1"/>
    <property type="match status" value="1"/>
</dbReference>
<comment type="caution">
    <text evidence="4">The sequence shown here is derived from an EMBL/GenBank/DDBJ whole genome shotgun (WGS) entry which is preliminary data.</text>
</comment>
<dbReference type="OrthoDB" id="9794566at2"/>